<accession>A0AAV0V488</accession>
<dbReference type="PANTHER" id="PTHR45270:SF4">
    <property type="entry name" value="CHAPERONE DNAJ-DOMAIN SUPERFAMILY PROTEIN"/>
    <property type="match status" value="1"/>
</dbReference>
<dbReference type="Gene3D" id="1.10.287.110">
    <property type="entry name" value="DnaJ domain"/>
    <property type="match status" value="1"/>
</dbReference>
<dbReference type="SUPFAM" id="SSF46565">
    <property type="entry name" value="Chaperone J-domain"/>
    <property type="match status" value="1"/>
</dbReference>
<evidence type="ECO:0000256" key="1">
    <source>
        <dbReference type="SAM" id="MobiDB-lite"/>
    </source>
</evidence>
<dbReference type="InterPro" id="IPR001623">
    <property type="entry name" value="DnaJ_domain"/>
</dbReference>
<feature type="region of interest" description="Disordered" evidence="1">
    <location>
        <begin position="93"/>
        <end position="119"/>
    </location>
</feature>
<comment type="caution">
    <text evidence="3">The sequence shown here is derived from an EMBL/GenBank/DDBJ whole genome shotgun (WGS) entry which is preliminary data.</text>
</comment>
<dbReference type="AlphaFoldDB" id="A0AAV0V488"/>
<sequence length="267" mass="30691">MTEASRILNCSTHYGVLKLDQVDHAPTFVDTQQVRRHYKELAILVHPDKNRATDAEAAFKRLSEAYECLVDKVSQCNYLQQLQVTKRKTGAKTTKQEFKYRRKTKSGPKSGESDDVPLTRRRTPEEIWQIFQREEEELARQQFQAKGFDRVYSKRNTDAAITSMIPSEAQQDILYSKLDVKAAKWATWNKPALKRMKMTMTVSEPAHETGVVSTAVDASDISTTLVCFCMLCRRQFRTVEALNRHEALSKLHLANLQAEQRNSNEHP</sequence>
<reference evidence="3" key="1">
    <citation type="submission" date="2022-12" db="EMBL/GenBank/DDBJ databases">
        <authorList>
            <person name="Webb A."/>
        </authorList>
    </citation>
    <scope>NUCLEOTIDE SEQUENCE</scope>
    <source>
        <strain evidence="3">Pd1</strain>
    </source>
</reference>
<dbReference type="PRINTS" id="PR00625">
    <property type="entry name" value="JDOMAIN"/>
</dbReference>
<evidence type="ECO:0000259" key="2">
    <source>
        <dbReference type="PROSITE" id="PS50076"/>
    </source>
</evidence>
<dbReference type="Pfam" id="PF00226">
    <property type="entry name" value="DnaJ"/>
    <property type="match status" value="1"/>
</dbReference>
<dbReference type="EMBL" id="CANTFM010002005">
    <property type="protein sequence ID" value="CAI5743999.1"/>
    <property type="molecule type" value="Genomic_DNA"/>
</dbReference>
<proteinExistence type="predicted"/>
<dbReference type="PROSITE" id="PS50076">
    <property type="entry name" value="DNAJ_2"/>
    <property type="match status" value="1"/>
</dbReference>
<dbReference type="SMART" id="SM00271">
    <property type="entry name" value="DnaJ"/>
    <property type="match status" value="1"/>
</dbReference>
<keyword evidence="4" id="KW-1185">Reference proteome</keyword>
<evidence type="ECO:0000313" key="4">
    <source>
        <dbReference type="Proteomes" id="UP001162029"/>
    </source>
</evidence>
<organism evidence="3 4">
    <name type="scientific">Peronospora destructor</name>
    <dbReference type="NCBI Taxonomy" id="86335"/>
    <lineage>
        <taxon>Eukaryota</taxon>
        <taxon>Sar</taxon>
        <taxon>Stramenopiles</taxon>
        <taxon>Oomycota</taxon>
        <taxon>Peronosporomycetes</taxon>
        <taxon>Peronosporales</taxon>
        <taxon>Peronosporaceae</taxon>
        <taxon>Peronospora</taxon>
    </lineage>
</organism>
<dbReference type="CDD" id="cd06257">
    <property type="entry name" value="DnaJ"/>
    <property type="match status" value="1"/>
</dbReference>
<name>A0AAV0V488_9STRA</name>
<feature type="domain" description="J" evidence="2">
    <location>
        <begin position="12"/>
        <end position="82"/>
    </location>
</feature>
<dbReference type="Proteomes" id="UP001162029">
    <property type="component" value="Unassembled WGS sequence"/>
</dbReference>
<dbReference type="PANTHER" id="PTHR45270">
    <property type="entry name" value="OS03G0832900 PROTEIN"/>
    <property type="match status" value="1"/>
</dbReference>
<evidence type="ECO:0000313" key="3">
    <source>
        <dbReference type="EMBL" id="CAI5743999.1"/>
    </source>
</evidence>
<protein>
    <recommendedName>
        <fullName evidence="2">J domain-containing protein</fullName>
    </recommendedName>
</protein>
<dbReference type="InterPro" id="IPR036869">
    <property type="entry name" value="J_dom_sf"/>
</dbReference>
<dbReference type="InterPro" id="IPR055494">
    <property type="entry name" value="DUF7066"/>
</dbReference>
<gene>
    <name evidence="3" type="ORF">PDE001_LOCUS9177</name>
</gene>
<dbReference type="Pfam" id="PF23217">
    <property type="entry name" value="DUF7066"/>
    <property type="match status" value="1"/>
</dbReference>